<name>A0AAV4P8X3_CAEEX</name>
<comment type="caution">
    <text evidence="1">The sequence shown here is derived from an EMBL/GenBank/DDBJ whole genome shotgun (WGS) entry which is preliminary data.</text>
</comment>
<reference evidence="1 2" key="1">
    <citation type="submission" date="2021-06" db="EMBL/GenBank/DDBJ databases">
        <title>Caerostris extrusa draft genome.</title>
        <authorList>
            <person name="Kono N."/>
            <person name="Arakawa K."/>
        </authorList>
    </citation>
    <scope>NUCLEOTIDE SEQUENCE [LARGE SCALE GENOMIC DNA]</scope>
</reference>
<dbReference type="EMBL" id="BPLR01004142">
    <property type="protein sequence ID" value="GIX92616.1"/>
    <property type="molecule type" value="Genomic_DNA"/>
</dbReference>
<gene>
    <name evidence="1" type="ORF">CEXT_128251</name>
</gene>
<keyword evidence="2" id="KW-1185">Reference proteome</keyword>
<proteinExistence type="predicted"/>
<evidence type="ECO:0000313" key="2">
    <source>
        <dbReference type="Proteomes" id="UP001054945"/>
    </source>
</evidence>
<protein>
    <submittedName>
        <fullName evidence="1">Uncharacterized protein</fullName>
    </submittedName>
</protein>
<dbReference type="Proteomes" id="UP001054945">
    <property type="component" value="Unassembled WGS sequence"/>
</dbReference>
<dbReference type="AlphaFoldDB" id="A0AAV4P8X3"/>
<organism evidence="1 2">
    <name type="scientific">Caerostris extrusa</name>
    <name type="common">Bark spider</name>
    <name type="synonym">Caerostris bankana</name>
    <dbReference type="NCBI Taxonomy" id="172846"/>
    <lineage>
        <taxon>Eukaryota</taxon>
        <taxon>Metazoa</taxon>
        <taxon>Ecdysozoa</taxon>
        <taxon>Arthropoda</taxon>
        <taxon>Chelicerata</taxon>
        <taxon>Arachnida</taxon>
        <taxon>Araneae</taxon>
        <taxon>Araneomorphae</taxon>
        <taxon>Entelegynae</taxon>
        <taxon>Araneoidea</taxon>
        <taxon>Araneidae</taxon>
        <taxon>Caerostris</taxon>
    </lineage>
</organism>
<evidence type="ECO:0000313" key="1">
    <source>
        <dbReference type="EMBL" id="GIX92616.1"/>
    </source>
</evidence>
<sequence length="88" mass="9989">MLCYFNPYEHGIDLIRNLFPRVSDLVNNCVPFASKLKGNSSNIDWDRVPLIGFCVDSRSKGFPSTLAHVLCLFQLNVEDNHCFLGLEL</sequence>
<accession>A0AAV4P8X3</accession>